<evidence type="ECO:0000256" key="7">
    <source>
        <dbReference type="ARBA" id="ARBA00025705"/>
    </source>
</evidence>
<evidence type="ECO:0000256" key="2">
    <source>
        <dbReference type="ARBA" id="ARBA00012162"/>
    </source>
</evidence>
<keyword evidence="6" id="KW-0627">Porphyrin biosynthesis</keyword>
<dbReference type="KEGG" id="rti:DC20_16185"/>
<dbReference type="InterPro" id="IPR003043">
    <property type="entry name" value="Uropor_MeTrfase_CS"/>
</dbReference>
<dbReference type="STRING" id="512763.DC20_16185"/>
<evidence type="ECO:0000313" key="10">
    <source>
        <dbReference type="EMBL" id="ALJ00225.1"/>
    </source>
</evidence>
<sequence>MTKNSRTPTLYVMGAGPGDPELITMKAYKVLQQADVVLYDNLANKDLLSIPKADCERIYVGKQPYKDYTPQEAIHDLIVEKALHKGTVVRLKGGDPFIFGRGFEEMLFAREHGIEAHYIPGISSMQAIGLEDIPLTHRSVSEGIWALTGTKKDGSLSSDLLLAMQSNATVVIYMGMKKAEEIAHTYCTAGNGHIPVAVIQHVSLPHQKAVKGLVKDLPALIQEHQLTHPSLIIIGWVVELQACFEARLPQLEGTHKQAKRN</sequence>
<dbReference type="AlphaFoldDB" id="A0A0N7HWU5"/>
<dbReference type="CDD" id="cd11642">
    <property type="entry name" value="SUMT"/>
    <property type="match status" value="1"/>
</dbReference>
<evidence type="ECO:0000256" key="3">
    <source>
        <dbReference type="ARBA" id="ARBA00022603"/>
    </source>
</evidence>
<dbReference type="InterPro" id="IPR050161">
    <property type="entry name" value="Siro_Cobalamin_biosynth"/>
</dbReference>
<dbReference type="PROSITE" id="PS00840">
    <property type="entry name" value="SUMT_2"/>
    <property type="match status" value="1"/>
</dbReference>
<dbReference type="GO" id="GO:0032259">
    <property type="term" value="P:methylation"/>
    <property type="evidence" value="ECO:0007669"/>
    <property type="project" value="UniProtKB-KW"/>
</dbReference>
<dbReference type="OrthoDB" id="9815856at2"/>
<comment type="pathway">
    <text evidence="7">Porphyrin-containing compound metabolism; siroheme biosynthesis; precorrin-2 from uroporphyrinogen III: step 1/1.</text>
</comment>
<gene>
    <name evidence="10" type="ORF">DC20_16185</name>
</gene>
<dbReference type="InterPro" id="IPR035996">
    <property type="entry name" value="4pyrrol_Methylase_sf"/>
</dbReference>
<reference evidence="10 11" key="1">
    <citation type="submission" date="2015-08" db="EMBL/GenBank/DDBJ databases">
        <title>Complete genome sequence of Rufibacter tibetensis strain 1351t, a radiation-resistant bacterium from tibet plateau.</title>
        <authorList>
            <person name="Dai J."/>
        </authorList>
    </citation>
    <scope>NUCLEOTIDE SEQUENCE [LARGE SCALE GENOMIC DNA]</scope>
    <source>
        <strain evidence="10 11">1351</strain>
    </source>
</reference>
<dbReference type="EC" id="2.1.1.107" evidence="2"/>
<dbReference type="Pfam" id="PF00590">
    <property type="entry name" value="TP_methylase"/>
    <property type="match status" value="1"/>
</dbReference>
<keyword evidence="3 8" id="KW-0489">Methyltransferase</keyword>
<evidence type="ECO:0000259" key="9">
    <source>
        <dbReference type="Pfam" id="PF00590"/>
    </source>
</evidence>
<keyword evidence="5" id="KW-0949">S-adenosyl-L-methionine</keyword>
<feature type="domain" description="Tetrapyrrole methylase" evidence="9">
    <location>
        <begin position="9"/>
        <end position="217"/>
    </location>
</feature>
<dbReference type="NCBIfam" id="NF004790">
    <property type="entry name" value="PRK06136.1"/>
    <property type="match status" value="1"/>
</dbReference>
<dbReference type="InterPro" id="IPR014776">
    <property type="entry name" value="4pyrrole_Mease_sub2"/>
</dbReference>
<evidence type="ECO:0000256" key="5">
    <source>
        <dbReference type="ARBA" id="ARBA00022691"/>
    </source>
</evidence>
<evidence type="ECO:0000313" key="11">
    <source>
        <dbReference type="Proteomes" id="UP000061382"/>
    </source>
</evidence>
<dbReference type="Gene3D" id="3.40.1010.10">
    <property type="entry name" value="Cobalt-precorrin-4 Transmethylase, Domain 1"/>
    <property type="match status" value="1"/>
</dbReference>
<protein>
    <recommendedName>
        <fullName evidence="2">uroporphyrinogen-III C-methyltransferase</fullName>
        <ecNumber evidence="2">2.1.1.107</ecNumber>
    </recommendedName>
</protein>
<dbReference type="SUPFAM" id="SSF53790">
    <property type="entry name" value="Tetrapyrrole methylase"/>
    <property type="match status" value="1"/>
</dbReference>
<proteinExistence type="inferred from homology"/>
<dbReference type="Proteomes" id="UP000061382">
    <property type="component" value="Chromosome"/>
</dbReference>
<evidence type="ECO:0000256" key="6">
    <source>
        <dbReference type="ARBA" id="ARBA00023244"/>
    </source>
</evidence>
<dbReference type="InterPro" id="IPR014777">
    <property type="entry name" value="4pyrrole_Mease_sub1"/>
</dbReference>
<dbReference type="PANTHER" id="PTHR45790:SF3">
    <property type="entry name" value="S-ADENOSYL-L-METHIONINE-DEPENDENT UROPORPHYRINOGEN III METHYLTRANSFERASE, CHLOROPLASTIC"/>
    <property type="match status" value="1"/>
</dbReference>
<dbReference type="PATRIC" id="fig|512763.3.peg.3562"/>
<dbReference type="PROSITE" id="PS00839">
    <property type="entry name" value="SUMT_1"/>
    <property type="match status" value="1"/>
</dbReference>
<organism evidence="10 11">
    <name type="scientific">Rufibacter tibetensis</name>
    <dbReference type="NCBI Taxonomy" id="512763"/>
    <lineage>
        <taxon>Bacteria</taxon>
        <taxon>Pseudomonadati</taxon>
        <taxon>Bacteroidota</taxon>
        <taxon>Cytophagia</taxon>
        <taxon>Cytophagales</taxon>
        <taxon>Hymenobacteraceae</taxon>
        <taxon>Rufibacter</taxon>
    </lineage>
</organism>
<dbReference type="EMBL" id="CP012643">
    <property type="protein sequence ID" value="ALJ00225.1"/>
    <property type="molecule type" value="Genomic_DNA"/>
</dbReference>
<name>A0A0N7HWU5_9BACT</name>
<dbReference type="NCBIfam" id="TIGR01469">
    <property type="entry name" value="cobA_cysG_Cterm"/>
    <property type="match status" value="1"/>
</dbReference>
<evidence type="ECO:0000256" key="4">
    <source>
        <dbReference type="ARBA" id="ARBA00022679"/>
    </source>
</evidence>
<keyword evidence="11" id="KW-1185">Reference proteome</keyword>
<accession>A0A0N7HWU5</accession>
<dbReference type="FunFam" id="3.40.1010.10:FF:000001">
    <property type="entry name" value="Siroheme synthase"/>
    <property type="match status" value="1"/>
</dbReference>
<evidence type="ECO:0000256" key="8">
    <source>
        <dbReference type="RuleBase" id="RU003960"/>
    </source>
</evidence>
<dbReference type="GO" id="GO:0019354">
    <property type="term" value="P:siroheme biosynthetic process"/>
    <property type="evidence" value="ECO:0007669"/>
    <property type="project" value="InterPro"/>
</dbReference>
<dbReference type="RefSeq" id="WP_083470354.1">
    <property type="nucleotide sequence ID" value="NZ_CP012643.1"/>
</dbReference>
<evidence type="ECO:0000256" key="1">
    <source>
        <dbReference type="ARBA" id="ARBA00005879"/>
    </source>
</evidence>
<dbReference type="InterPro" id="IPR000878">
    <property type="entry name" value="4pyrrol_Mease"/>
</dbReference>
<dbReference type="PANTHER" id="PTHR45790">
    <property type="entry name" value="SIROHEME SYNTHASE-RELATED"/>
    <property type="match status" value="1"/>
</dbReference>
<comment type="similarity">
    <text evidence="1 8">Belongs to the precorrin methyltransferase family.</text>
</comment>
<dbReference type="InterPro" id="IPR006366">
    <property type="entry name" value="CobA/CysG_C"/>
</dbReference>
<dbReference type="Gene3D" id="3.30.950.10">
    <property type="entry name" value="Methyltransferase, Cobalt-precorrin-4 Transmethylase, Domain 2"/>
    <property type="match status" value="1"/>
</dbReference>
<dbReference type="GO" id="GO:0004851">
    <property type="term" value="F:uroporphyrin-III C-methyltransferase activity"/>
    <property type="evidence" value="ECO:0007669"/>
    <property type="project" value="UniProtKB-EC"/>
</dbReference>
<keyword evidence="4 8" id="KW-0808">Transferase</keyword>